<dbReference type="EMBL" id="BSYA01000029">
    <property type="protein sequence ID" value="GMG26754.1"/>
    <property type="molecule type" value="Genomic_DNA"/>
</dbReference>
<dbReference type="Proteomes" id="UP001165205">
    <property type="component" value="Unassembled WGS sequence"/>
</dbReference>
<accession>A0AAN5BPZ0</accession>
<reference evidence="2" key="1">
    <citation type="submission" date="2023-04" db="EMBL/GenBank/DDBJ databases">
        <title>Aspergillus oryzae NBRC 4228.</title>
        <authorList>
            <person name="Ichikawa N."/>
            <person name="Sato H."/>
            <person name="Tonouchi N."/>
        </authorList>
    </citation>
    <scope>NUCLEOTIDE SEQUENCE</scope>
    <source>
        <strain evidence="2">NBRC 4228</strain>
    </source>
</reference>
<proteinExistence type="predicted"/>
<evidence type="ECO:0000256" key="1">
    <source>
        <dbReference type="SAM" id="MobiDB-lite"/>
    </source>
</evidence>
<organism evidence="2 3">
    <name type="scientific">Aspergillus oryzae</name>
    <name type="common">Yellow koji mold</name>
    <dbReference type="NCBI Taxonomy" id="5062"/>
    <lineage>
        <taxon>Eukaryota</taxon>
        <taxon>Fungi</taxon>
        <taxon>Dikarya</taxon>
        <taxon>Ascomycota</taxon>
        <taxon>Pezizomycotina</taxon>
        <taxon>Eurotiomycetes</taxon>
        <taxon>Eurotiomycetidae</taxon>
        <taxon>Eurotiales</taxon>
        <taxon>Aspergillaceae</taxon>
        <taxon>Aspergillus</taxon>
        <taxon>Aspergillus subgen. Circumdati</taxon>
    </lineage>
</organism>
<evidence type="ECO:0000313" key="2">
    <source>
        <dbReference type="EMBL" id="GMG26754.1"/>
    </source>
</evidence>
<protein>
    <submittedName>
        <fullName evidence="2">Unnamed protein product</fullName>
    </submittedName>
</protein>
<name>A0AAN5BPZ0_ASPOZ</name>
<sequence length="127" mass="14680">MLCIPKPTTPKSSTCSGIYSRVCAMPSRLLPVWTTEWGKNIDNQQAGMTVYLRYRMDILHDEFQCLTKLPQHILYSMRNKDFCKQARDHETATVYEGKEIGHMAQRNSTANRGRSATRFGTRSNRNY</sequence>
<gene>
    <name evidence="2" type="ORF">Aory04_000349700</name>
</gene>
<feature type="region of interest" description="Disordered" evidence="1">
    <location>
        <begin position="105"/>
        <end position="127"/>
    </location>
</feature>
<comment type="caution">
    <text evidence="2">The sequence shown here is derived from an EMBL/GenBank/DDBJ whole genome shotgun (WGS) entry which is preliminary data.</text>
</comment>
<dbReference type="AlphaFoldDB" id="A0AAN5BPZ0"/>
<evidence type="ECO:0000313" key="3">
    <source>
        <dbReference type="Proteomes" id="UP001165205"/>
    </source>
</evidence>